<gene>
    <name evidence="2" type="ORF">CHRIB12_LOCUS2528</name>
</gene>
<dbReference type="EMBL" id="CAGKOT010000003">
    <property type="protein sequence ID" value="CAB5325211.1"/>
    <property type="molecule type" value="Genomic_DNA"/>
</dbReference>
<evidence type="ECO:0000313" key="2">
    <source>
        <dbReference type="EMBL" id="CAB5325211.1"/>
    </source>
</evidence>
<dbReference type="VEuPathDB" id="FungiDB:RhiirFUN_005392"/>
<accession>A0A916DZR7</accession>
<name>A0A916DZR7_9GLOM</name>
<proteinExistence type="predicted"/>
<evidence type="ECO:0000256" key="1">
    <source>
        <dbReference type="SAM" id="MobiDB-lite"/>
    </source>
</evidence>
<sequence length="122" mass="13767">MNENSDNKKGTHDQEPEEAHDHKVDIDNVDIDNVVKLDNVSFTRVTPNGKFLITISPSNLAVGWNVEDVDKGQLKKEFEVDISDFGFKYCFSDNKKVVAFQEKIFGPCDLLPCLMLIGYVSL</sequence>
<reference evidence="2" key="1">
    <citation type="submission" date="2020-05" db="EMBL/GenBank/DDBJ databases">
        <authorList>
            <person name="Rincon C."/>
            <person name="Sanders R I."/>
            <person name="Robbins C."/>
            <person name="Chaturvedi A."/>
        </authorList>
    </citation>
    <scope>NUCLEOTIDE SEQUENCE</scope>
    <source>
        <strain evidence="2">CHB12</strain>
    </source>
</reference>
<dbReference type="AlphaFoldDB" id="A0A916DZR7"/>
<dbReference type="Proteomes" id="UP000684084">
    <property type="component" value="Unassembled WGS sequence"/>
</dbReference>
<comment type="caution">
    <text evidence="2">The sequence shown here is derived from an EMBL/GenBank/DDBJ whole genome shotgun (WGS) entry which is preliminary data.</text>
</comment>
<protein>
    <submittedName>
        <fullName evidence="2">Uncharacterized protein</fullName>
    </submittedName>
</protein>
<feature type="region of interest" description="Disordered" evidence="1">
    <location>
        <begin position="1"/>
        <end position="25"/>
    </location>
</feature>
<dbReference type="OrthoDB" id="10461377at2759"/>
<evidence type="ECO:0000313" key="3">
    <source>
        <dbReference type="Proteomes" id="UP000684084"/>
    </source>
</evidence>
<organism evidence="2 3">
    <name type="scientific">Rhizophagus irregularis</name>
    <dbReference type="NCBI Taxonomy" id="588596"/>
    <lineage>
        <taxon>Eukaryota</taxon>
        <taxon>Fungi</taxon>
        <taxon>Fungi incertae sedis</taxon>
        <taxon>Mucoromycota</taxon>
        <taxon>Glomeromycotina</taxon>
        <taxon>Glomeromycetes</taxon>
        <taxon>Glomerales</taxon>
        <taxon>Glomeraceae</taxon>
        <taxon>Rhizophagus</taxon>
    </lineage>
</organism>